<sequence length="141" mass="15518">DLHVYPKRAELGIVIAKGVHSIVDLGFGGLTARSMAREDVRIDIDKSCIECVLDVPNPVHVDLSVALANSADEEFVSAVDQTVEGRTRKWRDRVESKGGRSESATHGEENQHRTSHSFCGVEYSLPSYRPACVTRHQTSDS</sequence>
<dbReference type="Proteomes" id="UP001432027">
    <property type="component" value="Unassembled WGS sequence"/>
</dbReference>
<evidence type="ECO:0000256" key="1">
    <source>
        <dbReference type="SAM" id="MobiDB-lite"/>
    </source>
</evidence>
<protein>
    <submittedName>
        <fullName evidence="2">Uncharacterized protein</fullName>
    </submittedName>
</protein>
<dbReference type="AlphaFoldDB" id="A0AAV5T5K9"/>
<proteinExistence type="predicted"/>
<keyword evidence="3" id="KW-1185">Reference proteome</keyword>
<comment type="caution">
    <text evidence="2">The sequence shown here is derived from an EMBL/GenBank/DDBJ whole genome shotgun (WGS) entry which is preliminary data.</text>
</comment>
<feature type="compositionally biased region" description="Basic and acidic residues" evidence="1">
    <location>
        <begin position="89"/>
        <end position="112"/>
    </location>
</feature>
<feature type="non-terminal residue" evidence="2">
    <location>
        <position position="1"/>
    </location>
</feature>
<name>A0AAV5T5K9_9BILA</name>
<evidence type="ECO:0000313" key="2">
    <source>
        <dbReference type="EMBL" id="GMS90815.1"/>
    </source>
</evidence>
<dbReference type="EMBL" id="BTSX01000003">
    <property type="protein sequence ID" value="GMS90815.1"/>
    <property type="molecule type" value="Genomic_DNA"/>
</dbReference>
<feature type="region of interest" description="Disordered" evidence="1">
    <location>
        <begin position="89"/>
        <end position="115"/>
    </location>
</feature>
<feature type="non-terminal residue" evidence="2">
    <location>
        <position position="141"/>
    </location>
</feature>
<organism evidence="2 3">
    <name type="scientific">Pristionchus entomophagus</name>
    <dbReference type="NCBI Taxonomy" id="358040"/>
    <lineage>
        <taxon>Eukaryota</taxon>
        <taxon>Metazoa</taxon>
        <taxon>Ecdysozoa</taxon>
        <taxon>Nematoda</taxon>
        <taxon>Chromadorea</taxon>
        <taxon>Rhabditida</taxon>
        <taxon>Rhabditina</taxon>
        <taxon>Diplogasteromorpha</taxon>
        <taxon>Diplogasteroidea</taxon>
        <taxon>Neodiplogasteridae</taxon>
        <taxon>Pristionchus</taxon>
    </lineage>
</organism>
<reference evidence="2" key="1">
    <citation type="submission" date="2023-10" db="EMBL/GenBank/DDBJ databases">
        <title>Genome assembly of Pristionchus species.</title>
        <authorList>
            <person name="Yoshida K."/>
            <person name="Sommer R.J."/>
        </authorList>
    </citation>
    <scope>NUCLEOTIDE SEQUENCE</scope>
    <source>
        <strain evidence="2">RS0144</strain>
    </source>
</reference>
<gene>
    <name evidence="2" type="ORF">PENTCL1PPCAC_12990</name>
</gene>
<evidence type="ECO:0000313" key="3">
    <source>
        <dbReference type="Proteomes" id="UP001432027"/>
    </source>
</evidence>
<accession>A0AAV5T5K9</accession>